<dbReference type="Gene3D" id="1.10.357.10">
    <property type="entry name" value="Tetracycline Repressor, domain 2"/>
    <property type="match status" value="1"/>
</dbReference>
<dbReference type="Proteomes" id="UP000216020">
    <property type="component" value="Unassembled WGS sequence"/>
</dbReference>
<evidence type="ECO:0000313" key="8">
    <source>
        <dbReference type="Proteomes" id="UP000216020"/>
    </source>
</evidence>
<evidence type="ECO:0000256" key="3">
    <source>
        <dbReference type="ARBA" id="ARBA00023163"/>
    </source>
</evidence>
<dbReference type="AlphaFoldDB" id="A0A261S1V2"/>
<feature type="domain" description="HTH tetR-type" evidence="6">
    <location>
        <begin position="26"/>
        <end position="86"/>
    </location>
</feature>
<evidence type="ECO:0000256" key="2">
    <source>
        <dbReference type="ARBA" id="ARBA00023125"/>
    </source>
</evidence>
<feature type="region of interest" description="Disordered" evidence="5">
    <location>
        <begin position="1"/>
        <end position="24"/>
    </location>
</feature>
<name>A0A261S1V2_9BORD</name>
<feature type="compositionally biased region" description="Low complexity" evidence="5">
    <location>
        <begin position="1"/>
        <end position="11"/>
    </location>
</feature>
<comment type="caution">
    <text evidence="7">The sequence shown here is derived from an EMBL/GenBank/DDBJ whole genome shotgun (WGS) entry which is preliminary data.</text>
</comment>
<keyword evidence="3" id="KW-0804">Transcription</keyword>
<dbReference type="PANTHER" id="PTHR30055">
    <property type="entry name" value="HTH-TYPE TRANSCRIPTIONAL REGULATOR RUTR"/>
    <property type="match status" value="1"/>
</dbReference>
<protein>
    <submittedName>
        <fullName evidence="7">TetR family transcriptional regulator</fullName>
    </submittedName>
</protein>
<reference evidence="8" key="1">
    <citation type="submission" date="2017-05" db="EMBL/GenBank/DDBJ databases">
        <title>Complete and WGS of Bordetella genogroups.</title>
        <authorList>
            <person name="Spilker T."/>
            <person name="Lipuma J."/>
        </authorList>
    </citation>
    <scope>NUCLEOTIDE SEQUENCE [LARGE SCALE GENOMIC DNA]</scope>
    <source>
        <strain evidence="8">AU16122</strain>
    </source>
</reference>
<keyword evidence="8" id="KW-1185">Reference proteome</keyword>
<evidence type="ECO:0000256" key="5">
    <source>
        <dbReference type="SAM" id="MobiDB-lite"/>
    </source>
</evidence>
<dbReference type="SUPFAM" id="SSF46689">
    <property type="entry name" value="Homeodomain-like"/>
    <property type="match status" value="1"/>
</dbReference>
<dbReference type="GO" id="GO:0000976">
    <property type="term" value="F:transcription cis-regulatory region binding"/>
    <property type="evidence" value="ECO:0007669"/>
    <property type="project" value="TreeGrafter"/>
</dbReference>
<keyword evidence="1" id="KW-0805">Transcription regulation</keyword>
<dbReference type="InterPro" id="IPR001647">
    <property type="entry name" value="HTH_TetR"/>
</dbReference>
<evidence type="ECO:0000313" key="7">
    <source>
        <dbReference type="EMBL" id="OZI31145.1"/>
    </source>
</evidence>
<evidence type="ECO:0000256" key="1">
    <source>
        <dbReference type="ARBA" id="ARBA00023015"/>
    </source>
</evidence>
<gene>
    <name evidence="7" type="ORF">CAL29_24750</name>
</gene>
<accession>A0A261S1V2</accession>
<dbReference type="InterPro" id="IPR036271">
    <property type="entry name" value="Tet_transcr_reg_TetR-rel_C_sf"/>
</dbReference>
<dbReference type="PANTHER" id="PTHR30055:SF234">
    <property type="entry name" value="HTH-TYPE TRANSCRIPTIONAL REGULATOR BETI"/>
    <property type="match status" value="1"/>
</dbReference>
<organism evidence="7 8">
    <name type="scientific">Bordetella genomosp. 10</name>
    <dbReference type="NCBI Taxonomy" id="1416804"/>
    <lineage>
        <taxon>Bacteria</taxon>
        <taxon>Pseudomonadati</taxon>
        <taxon>Pseudomonadota</taxon>
        <taxon>Betaproteobacteria</taxon>
        <taxon>Burkholderiales</taxon>
        <taxon>Alcaligenaceae</taxon>
        <taxon>Bordetella</taxon>
    </lineage>
</organism>
<proteinExistence type="predicted"/>
<dbReference type="GO" id="GO:0003700">
    <property type="term" value="F:DNA-binding transcription factor activity"/>
    <property type="evidence" value="ECO:0007669"/>
    <property type="project" value="TreeGrafter"/>
</dbReference>
<dbReference type="PROSITE" id="PS50977">
    <property type="entry name" value="HTH_TETR_2"/>
    <property type="match status" value="1"/>
</dbReference>
<feature type="DNA-binding region" description="H-T-H motif" evidence="4">
    <location>
        <begin position="49"/>
        <end position="68"/>
    </location>
</feature>
<dbReference type="EMBL" id="NEVM01000005">
    <property type="protein sequence ID" value="OZI31145.1"/>
    <property type="molecule type" value="Genomic_DNA"/>
</dbReference>
<dbReference type="InterPro" id="IPR009057">
    <property type="entry name" value="Homeodomain-like_sf"/>
</dbReference>
<dbReference type="RefSeq" id="WP_094855559.1">
    <property type="nucleotide sequence ID" value="NZ_NEVM01000005.1"/>
</dbReference>
<keyword evidence="2 4" id="KW-0238">DNA-binding</keyword>
<dbReference type="PRINTS" id="PR00455">
    <property type="entry name" value="HTHTETR"/>
</dbReference>
<evidence type="ECO:0000259" key="6">
    <source>
        <dbReference type="PROSITE" id="PS50977"/>
    </source>
</evidence>
<dbReference type="OrthoDB" id="2356263at2"/>
<sequence>MTSTTAATPPRATKKRPRGRPAHDAAAGYDSLLKAGLQAFARHGFEAASVRGIAREAGVDPALVMHHFGSKEELWITIVDQIAARAQPMLDAMTQLRTSSLSERQRVEQAVSLLVDRVFAEPEMGTFFSTAAVEQGERFNVLVDKLLRPHRDAFVPLLSDAIQAGVLKKNDPDVLCLMLTSAISRTVSYSHMLATFSSLPRDMAAFRKEVFRTALTMLN</sequence>
<dbReference type="Pfam" id="PF00440">
    <property type="entry name" value="TetR_N"/>
    <property type="match status" value="1"/>
</dbReference>
<dbReference type="InterPro" id="IPR050109">
    <property type="entry name" value="HTH-type_TetR-like_transc_reg"/>
</dbReference>
<evidence type="ECO:0000256" key="4">
    <source>
        <dbReference type="PROSITE-ProRule" id="PRU00335"/>
    </source>
</evidence>
<dbReference type="SUPFAM" id="SSF48498">
    <property type="entry name" value="Tetracyclin repressor-like, C-terminal domain"/>
    <property type="match status" value="1"/>
</dbReference>